<comment type="caution">
    <text evidence="1">The sequence shown here is derived from an EMBL/GenBank/DDBJ whole genome shotgun (WGS) entry which is preliminary data.</text>
</comment>
<dbReference type="STRING" id="1630136.AS592_03135"/>
<proteinExistence type="predicted"/>
<keyword evidence="2" id="KW-1185">Reference proteome</keyword>
<reference evidence="1 2" key="1">
    <citation type="submission" date="2015-11" db="EMBL/GenBank/DDBJ databases">
        <title>Draft genome of Sulfurovum riftiae 1812E, a member of the Epsilonproteobacteria isolated from the tube of the deep-sea hydrothermal vent tubewom Riftia pachyptila.</title>
        <authorList>
            <person name="Vetriani C."/>
            <person name="Giovannelli D."/>
        </authorList>
    </citation>
    <scope>NUCLEOTIDE SEQUENCE [LARGE SCALE GENOMIC DNA]</scope>
    <source>
        <strain evidence="1 2">1812E</strain>
    </source>
</reference>
<accession>A0A151CDZ7</accession>
<protein>
    <submittedName>
        <fullName evidence="1">Uncharacterized protein</fullName>
    </submittedName>
</protein>
<dbReference type="RefSeq" id="WP_067332164.1">
    <property type="nucleotide sequence ID" value="NZ_LNKT01000067.1"/>
</dbReference>
<gene>
    <name evidence="1" type="ORF">AS592_03135</name>
</gene>
<organism evidence="1 2">
    <name type="scientific">Sulfurovum riftiae</name>
    <dbReference type="NCBI Taxonomy" id="1630136"/>
    <lineage>
        <taxon>Bacteria</taxon>
        <taxon>Pseudomonadati</taxon>
        <taxon>Campylobacterota</taxon>
        <taxon>Epsilonproteobacteria</taxon>
        <taxon>Campylobacterales</taxon>
        <taxon>Sulfurovaceae</taxon>
        <taxon>Sulfurovum</taxon>
    </lineage>
</organism>
<sequence length="74" mass="8555">MHKEKELTAEEQLAQYHKLKTELLQTYHKQKEALEYAVDNVEEGLIKEKREKLAKQIKALSAKIAELTAEESST</sequence>
<dbReference type="Proteomes" id="UP000075359">
    <property type="component" value="Unassembled WGS sequence"/>
</dbReference>
<evidence type="ECO:0000313" key="2">
    <source>
        <dbReference type="Proteomes" id="UP000075359"/>
    </source>
</evidence>
<name>A0A151CDZ7_9BACT</name>
<dbReference type="AlphaFoldDB" id="A0A151CDZ7"/>
<dbReference type="EMBL" id="LNKT01000067">
    <property type="protein sequence ID" value="KYJ85747.1"/>
    <property type="molecule type" value="Genomic_DNA"/>
</dbReference>
<dbReference type="OrthoDB" id="9911102at2"/>
<evidence type="ECO:0000313" key="1">
    <source>
        <dbReference type="EMBL" id="KYJ85747.1"/>
    </source>
</evidence>